<dbReference type="Pfam" id="PF13623">
    <property type="entry name" value="SurA_N_2"/>
    <property type="match status" value="1"/>
</dbReference>
<dbReference type="SUPFAM" id="SSF54534">
    <property type="entry name" value="FKBP-like"/>
    <property type="match status" value="1"/>
</dbReference>
<evidence type="ECO:0000259" key="13">
    <source>
        <dbReference type="PROSITE" id="PS50198"/>
    </source>
</evidence>
<dbReference type="PANTHER" id="PTHR47529:SF1">
    <property type="entry name" value="PERIPLASMIC CHAPERONE PPID"/>
    <property type="match status" value="1"/>
</dbReference>
<dbReference type="Pfam" id="PF00639">
    <property type="entry name" value="Rotamase"/>
    <property type="match status" value="1"/>
</dbReference>
<keyword evidence="11" id="KW-0697">Rotamase</keyword>
<feature type="transmembrane region" description="Helical" evidence="12">
    <location>
        <begin position="12"/>
        <end position="30"/>
    </location>
</feature>
<accession>A0ABU1XX76</accession>
<dbReference type="InterPro" id="IPR052029">
    <property type="entry name" value="PpiD_chaperone"/>
</dbReference>
<evidence type="ECO:0000256" key="1">
    <source>
        <dbReference type="ARBA" id="ARBA00004382"/>
    </source>
</evidence>
<name>A0ABU1XX76_9GAMM</name>
<keyword evidence="11 14" id="KW-0413">Isomerase</keyword>
<proteinExistence type="inferred from homology"/>
<evidence type="ECO:0000256" key="11">
    <source>
        <dbReference type="PROSITE-ProRule" id="PRU00278"/>
    </source>
</evidence>
<keyword evidence="5 12" id="KW-1133">Transmembrane helix</keyword>
<keyword evidence="15" id="KW-1185">Reference proteome</keyword>
<dbReference type="PANTHER" id="PTHR47529">
    <property type="entry name" value="PEPTIDYL-PROLYL CIS-TRANS ISOMERASE D"/>
    <property type="match status" value="1"/>
</dbReference>
<dbReference type="InterPro" id="IPR046357">
    <property type="entry name" value="PPIase_dom_sf"/>
</dbReference>
<comment type="similarity">
    <text evidence="8">Belongs to the PpiD chaperone family.</text>
</comment>
<dbReference type="InterPro" id="IPR027304">
    <property type="entry name" value="Trigger_fact/SurA_dom_sf"/>
</dbReference>
<dbReference type="SUPFAM" id="SSF109998">
    <property type="entry name" value="Triger factor/SurA peptide-binding domain-like"/>
    <property type="match status" value="1"/>
</dbReference>
<keyword evidence="4 12" id="KW-0812">Transmembrane</keyword>
<evidence type="ECO:0000256" key="3">
    <source>
        <dbReference type="ARBA" id="ARBA00022519"/>
    </source>
</evidence>
<dbReference type="PROSITE" id="PS50198">
    <property type="entry name" value="PPIC_PPIASE_2"/>
    <property type="match status" value="1"/>
</dbReference>
<dbReference type="Gene3D" id="3.10.50.40">
    <property type="match status" value="1"/>
</dbReference>
<dbReference type="EMBL" id="JAVDWO010000005">
    <property type="protein sequence ID" value="MDR7192686.1"/>
    <property type="molecule type" value="Genomic_DNA"/>
</dbReference>
<evidence type="ECO:0000256" key="12">
    <source>
        <dbReference type="SAM" id="Phobius"/>
    </source>
</evidence>
<organism evidence="14 15">
    <name type="scientific">Luteimonas terrae</name>
    <dbReference type="NCBI Taxonomy" id="1530191"/>
    <lineage>
        <taxon>Bacteria</taxon>
        <taxon>Pseudomonadati</taxon>
        <taxon>Pseudomonadota</taxon>
        <taxon>Gammaproteobacteria</taxon>
        <taxon>Lysobacterales</taxon>
        <taxon>Lysobacteraceae</taxon>
        <taxon>Luteimonas</taxon>
    </lineage>
</organism>
<dbReference type="InterPro" id="IPR000297">
    <property type="entry name" value="PPIase_PpiC"/>
</dbReference>
<gene>
    <name evidence="14" type="ORF">J2W68_001402</name>
</gene>
<keyword evidence="3" id="KW-0997">Cell inner membrane</keyword>
<keyword evidence="7" id="KW-0143">Chaperone</keyword>
<keyword evidence="6 12" id="KW-0472">Membrane</keyword>
<evidence type="ECO:0000313" key="15">
    <source>
        <dbReference type="Proteomes" id="UP001256588"/>
    </source>
</evidence>
<dbReference type="Gene3D" id="1.10.4030.10">
    <property type="entry name" value="Porin chaperone SurA, peptide-binding domain"/>
    <property type="match status" value="1"/>
</dbReference>
<keyword evidence="2" id="KW-1003">Cell membrane</keyword>
<comment type="subcellular location">
    <subcellularLocation>
        <location evidence="1">Cell inner membrane</location>
        <topology evidence="1">Single-pass type II membrane protein</topology>
        <orientation evidence="1">Periplasmic side</orientation>
    </subcellularLocation>
</comment>
<evidence type="ECO:0000256" key="7">
    <source>
        <dbReference type="ARBA" id="ARBA00023186"/>
    </source>
</evidence>
<dbReference type="Pfam" id="PF13624">
    <property type="entry name" value="SurA_N_3"/>
    <property type="match status" value="1"/>
</dbReference>
<reference evidence="14 15" key="1">
    <citation type="submission" date="2023-07" db="EMBL/GenBank/DDBJ databases">
        <title>Sorghum-associated microbial communities from plants grown in Nebraska, USA.</title>
        <authorList>
            <person name="Schachtman D."/>
        </authorList>
    </citation>
    <scope>NUCLEOTIDE SEQUENCE [LARGE SCALE GENOMIC DNA]</scope>
    <source>
        <strain evidence="14 15">4099</strain>
    </source>
</reference>
<sequence length="661" mass="72024">MLQALRDKTSGWIAIAIVAVLAVPFAFFGMEQYLFQNNADYAAKVEAPPKWWQSAPDWWLVRKFAWTSAEVSAAEFRQTFDNVREQRRQQEGEAFDARAFETMESKREVLEQLIDRAVLGLAADRANIVVGDAQVQEVIQSIPAFQVEGRFDPQRYQMALQSTQPPRTPREFQESIRIDLQRALVPQSIAETAFVTEGESTRLMRLLGERRDVSFVVVPPPAVDTAEVSQADQQAWYESHAARYREPEKVALEYIELKSAAETGAEDATVDEAEARAHFEQVKSRFATAERRLASHILVEVPAGADEATQQAAQKKAADIAAKAQAPGADFAALARENSDDPGSKDGGGDLGWVEKGMMAGAFEDALFAMEPNAVSAPVRTDFGWHVLQLREVDAGEPVAFEDVREQMEKEVREGDGSRAYNEQVGRVVDEINKSPMSLEPAAAAGGVQIQTIAPFARGAGSGIAANNAVVQAAFSEALTQDGTVSDPIEIGPNQTVFIRVTSHTPERAQPLEQVRERVIAEVRADRARKQAEQTADAMVAEIAGGKTLQALASERQLQAQDVPGIPRGAPVPDASASQAYFRAAPPTGDAPTPGKVMLADGSAVVFAVTKVERGDPGDASEQEQAMLRQQLGSLLGSEDAEVMQRSLRRQMKITVNEARM</sequence>
<evidence type="ECO:0000256" key="8">
    <source>
        <dbReference type="ARBA" id="ARBA00038408"/>
    </source>
</evidence>
<feature type="domain" description="PpiC" evidence="13">
    <location>
        <begin position="289"/>
        <end position="392"/>
    </location>
</feature>
<evidence type="ECO:0000313" key="14">
    <source>
        <dbReference type="EMBL" id="MDR7192686.1"/>
    </source>
</evidence>
<dbReference type="Proteomes" id="UP001256588">
    <property type="component" value="Unassembled WGS sequence"/>
</dbReference>
<evidence type="ECO:0000256" key="10">
    <source>
        <dbReference type="ARBA" id="ARBA00042775"/>
    </source>
</evidence>
<evidence type="ECO:0000256" key="4">
    <source>
        <dbReference type="ARBA" id="ARBA00022692"/>
    </source>
</evidence>
<evidence type="ECO:0000256" key="6">
    <source>
        <dbReference type="ARBA" id="ARBA00023136"/>
    </source>
</evidence>
<comment type="caution">
    <text evidence="14">The sequence shown here is derived from an EMBL/GenBank/DDBJ whole genome shotgun (WGS) entry which is preliminary data.</text>
</comment>
<protein>
    <recommendedName>
        <fullName evidence="9">Periplasmic chaperone PpiD</fullName>
    </recommendedName>
    <alternativeName>
        <fullName evidence="10">Periplasmic folding chaperone</fullName>
    </alternativeName>
</protein>
<evidence type="ECO:0000256" key="2">
    <source>
        <dbReference type="ARBA" id="ARBA00022475"/>
    </source>
</evidence>
<dbReference type="RefSeq" id="WP_310233964.1">
    <property type="nucleotide sequence ID" value="NZ_JAVDWO010000005.1"/>
</dbReference>
<dbReference type="InterPro" id="IPR023058">
    <property type="entry name" value="PPIase_PpiC_CS"/>
</dbReference>
<dbReference type="GO" id="GO:0003755">
    <property type="term" value="F:peptidyl-prolyl cis-trans isomerase activity"/>
    <property type="evidence" value="ECO:0007669"/>
    <property type="project" value="UniProtKB-EC"/>
</dbReference>
<evidence type="ECO:0000256" key="9">
    <source>
        <dbReference type="ARBA" id="ARBA00040743"/>
    </source>
</evidence>
<evidence type="ECO:0000256" key="5">
    <source>
        <dbReference type="ARBA" id="ARBA00022989"/>
    </source>
</evidence>
<dbReference type="PROSITE" id="PS01096">
    <property type="entry name" value="PPIC_PPIASE_1"/>
    <property type="match status" value="1"/>
</dbReference>